<evidence type="ECO:0000259" key="6">
    <source>
        <dbReference type="PROSITE" id="PS50835"/>
    </source>
</evidence>
<feature type="compositionally biased region" description="Basic and acidic residues" evidence="3">
    <location>
        <begin position="488"/>
        <end position="513"/>
    </location>
</feature>
<protein>
    <recommendedName>
        <fullName evidence="6">Ig-like domain-containing protein</fullName>
    </recommendedName>
</protein>
<dbReference type="Proteomes" id="UP001557470">
    <property type="component" value="Unassembled WGS sequence"/>
</dbReference>
<keyword evidence="8" id="KW-1185">Reference proteome</keyword>
<name>A0ABD0WWF3_UMBPY</name>
<dbReference type="AlphaFoldDB" id="A0ABD0WWF3"/>
<keyword evidence="2" id="KW-1015">Disulfide bond</keyword>
<gene>
    <name evidence="7" type="ORF">UPYG_G00139670</name>
</gene>
<evidence type="ECO:0000313" key="8">
    <source>
        <dbReference type="Proteomes" id="UP001557470"/>
    </source>
</evidence>
<accession>A0ABD0WWF3</accession>
<evidence type="ECO:0000256" key="2">
    <source>
        <dbReference type="ARBA" id="ARBA00023157"/>
    </source>
</evidence>
<evidence type="ECO:0000256" key="5">
    <source>
        <dbReference type="SAM" id="SignalP"/>
    </source>
</evidence>
<feature type="domain" description="Ig-like" evidence="6">
    <location>
        <begin position="23"/>
        <end position="94"/>
    </location>
</feature>
<feature type="compositionally biased region" description="Basic and acidic residues" evidence="3">
    <location>
        <begin position="391"/>
        <end position="402"/>
    </location>
</feature>
<evidence type="ECO:0000256" key="1">
    <source>
        <dbReference type="ARBA" id="ARBA00022729"/>
    </source>
</evidence>
<keyword evidence="1 5" id="KW-0732">Signal</keyword>
<sequence>MDITKPLLVLAVFLAVVKSQQKPQISMYPKFNQLYSGDTITLCCECDNTGTVKWFLNESTTTQTNTTWRIAAVSAKNSSGSYTCEINGVKSNIFKIEVLDFLPPASLLIKSGMPVVTTYGSVVLELQMEDGLQGWNCSVFQKKESNIKIRRKLLNNNHTTVTFHSLRQKEDIAIYWCSNENHRSTTITIRRSDQMTVLETPPRPAVLGEKLTLHCVVRMAPIISSAIFYKDGKELPNDGREHQWNLKTVTSEEQELIVTAPPPKAVLSGDMSCSCSSCPGNTYHWYYRQQNQPWKLKGKGESYVWDLLTGTEYACTAVWKNGRSALSNTLRHAAYPTMLILSGLVIVFGTILVIVAIVLFKRRRTKREAIYQDVPLMTVKSKDGDRDYEQLRKKGGSVRDGEYDTLTTPAEDKQKRDGEYQALTKGEGNEGVYHTVGMVGEKVEVGKDQEYQTLVEGTKAGEGGYETLKKSEAIGGEDVQQKLGGEGAKAEADYEDLTKSKDEGAEEVRKEGE</sequence>
<evidence type="ECO:0000256" key="3">
    <source>
        <dbReference type="SAM" id="MobiDB-lite"/>
    </source>
</evidence>
<dbReference type="PANTHER" id="PTHR11481:SF64">
    <property type="entry name" value="FC RECEPTOR-LIKE PROTEIN 4"/>
    <property type="match status" value="1"/>
</dbReference>
<keyword evidence="4" id="KW-1133">Transmembrane helix</keyword>
<dbReference type="InterPro" id="IPR050488">
    <property type="entry name" value="Ig_Fc_receptor"/>
</dbReference>
<keyword evidence="4" id="KW-0812">Transmembrane</keyword>
<dbReference type="PANTHER" id="PTHR11481">
    <property type="entry name" value="IMMUNOGLOBULIN FC RECEPTOR"/>
    <property type="match status" value="1"/>
</dbReference>
<dbReference type="InterPro" id="IPR013783">
    <property type="entry name" value="Ig-like_fold"/>
</dbReference>
<feature type="chain" id="PRO_5044871632" description="Ig-like domain-containing protein" evidence="5">
    <location>
        <begin position="20"/>
        <end position="513"/>
    </location>
</feature>
<evidence type="ECO:0000256" key="4">
    <source>
        <dbReference type="SAM" id="Phobius"/>
    </source>
</evidence>
<dbReference type="EMBL" id="JAGEUA010000004">
    <property type="protein sequence ID" value="KAL0984302.1"/>
    <property type="molecule type" value="Genomic_DNA"/>
</dbReference>
<dbReference type="InterPro" id="IPR036179">
    <property type="entry name" value="Ig-like_dom_sf"/>
</dbReference>
<comment type="caution">
    <text evidence="7">The sequence shown here is derived from an EMBL/GenBank/DDBJ whole genome shotgun (WGS) entry which is preliminary data.</text>
</comment>
<evidence type="ECO:0000313" key="7">
    <source>
        <dbReference type="EMBL" id="KAL0984302.1"/>
    </source>
</evidence>
<proteinExistence type="predicted"/>
<dbReference type="PROSITE" id="PS50835">
    <property type="entry name" value="IG_LIKE"/>
    <property type="match status" value="1"/>
</dbReference>
<feature type="region of interest" description="Disordered" evidence="3">
    <location>
        <begin position="471"/>
        <end position="513"/>
    </location>
</feature>
<feature type="transmembrane region" description="Helical" evidence="4">
    <location>
        <begin position="333"/>
        <end position="360"/>
    </location>
</feature>
<dbReference type="Gene3D" id="2.60.40.10">
    <property type="entry name" value="Immunoglobulins"/>
    <property type="match status" value="1"/>
</dbReference>
<organism evidence="7 8">
    <name type="scientific">Umbra pygmaea</name>
    <name type="common">Eastern mudminnow</name>
    <dbReference type="NCBI Taxonomy" id="75934"/>
    <lineage>
        <taxon>Eukaryota</taxon>
        <taxon>Metazoa</taxon>
        <taxon>Chordata</taxon>
        <taxon>Craniata</taxon>
        <taxon>Vertebrata</taxon>
        <taxon>Euteleostomi</taxon>
        <taxon>Actinopterygii</taxon>
        <taxon>Neopterygii</taxon>
        <taxon>Teleostei</taxon>
        <taxon>Protacanthopterygii</taxon>
        <taxon>Esociformes</taxon>
        <taxon>Umbridae</taxon>
        <taxon>Umbra</taxon>
    </lineage>
</organism>
<keyword evidence="4" id="KW-0472">Membrane</keyword>
<reference evidence="7 8" key="1">
    <citation type="submission" date="2024-06" db="EMBL/GenBank/DDBJ databases">
        <authorList>
            <person name="Pan Q."/>
            <person name="Wen M."/>
            <person name="Jouanno E."/>
            <person name="Zahm M."/>
            <person name="Klopp C."/>
            <person name="Cabau C."/>
            <person name="Louis A."/>
            <person name="Berthelot C."/>
            <person name="Parey E."/>
            <person name="Roest Crollius H."/>
            <person name="Montfort J."/>
            <person name="Robinson-Rechavi M."/>
            <person name="Bouchez O."/>
            <person name="Lampietro C."/>
            <person name="Lopez Roques C."/>
            <person name="Donnadieu C."/>
            <person name="Postlethwait J."/>
            <person name="Bobe J."/>
            <person name="Verreycken H."/>
            <person name="Guiguen Y."/>
        </authorList>
    </citation>
    <scope>NUCLEOTIDE SEQUENCE [LARGE SCALE GENOMIC DNA]</scope>
    <source>
        <strain evidence="7">Up_M1</strain>
        <tissue evidence="7">Testis</tissue>
    </source>
</reference>
<dbReference type="InterPro" id="IPR007110">
    <property type="entry name" value="Ig-like_dom"/>
</dbReference>
<feature type="region of interest" description="Disordered" evidence="3">
    <location>
        <begin position="391"/>
        <end position="418"/>
    </location>
</feature>
<feature type="signal peptide" evidence="5">
    <location>
        <begin position="1"/>
        <end position="19"/>
    </location>
</feature>
<dbReference type="SUPFAM" id="SSF48726">
    <property type="entry name" value="Immunoglobulin"/>
    <property type="match status" value="2"/>
</dbReference>